<keyword evidence="3" id="KW-0547">Nucleotide-binding</keyword>
<name>A0ABR7JXB1_9FIRM</name>
<dbReference type="Proteomes" id="UP000640363">
    <property type="component" value="Unassembled WGS sequence"/>
</dbReference>
<gene>
    <name evidence="3" type="ORF">H8892_05165</name>
</gene>
<comment type="caution">
    <text evidence="3">The sequence shown here is derived from an EMBL/GenBank/DDBJ whole genome shotgun (WGS) entry which is preliminary data.</text>
</comment>
<feature type="transmembrane region" description="Helical" evidence="1">
    <location>
        <begin position="5"/>
        <end position="27"/>
    </location>
</feature>
<dbReference type="GO" id="GO:0005524">
    <property type="term" value="F:ATP binding"/>
    <property type="evidence" value="ECO:0007669"/>
    <property type="project" value="UniProtKB-KW"/>
</dbReference>
<protein>
    <submittedName>
        <fullName evidence="3">ATP-binding protein</fullName>
    </submittedName>
</protein>
<keyword evidence="1" id="KW-1133">Transmembrane helix</keyword>
<dbReference type="EMBL" id="JACRWI010000003">
    <property type="protein sequence ID" value="MBC6001337.1"/>
    <property type="molecule type" value="Genomic_DNA"/>
</dbReference>
<evidence type="ECO:0000256" key="1">
    <source>
        <dbReference type="SAM" id="Phobius"/>
    </source>
</evidence>
<evidence type="ECO:0000259" key="2">
    <source>
        <dbReference type="Pfam" id="PF07693"/>
    </source>
</evidence>
<sequence length="799" mass="94750">MNKLIICFGVLKRLILCTTIIMFLVFLLINDNIIGSILFSGIFILVTGYYFKVPRYLILYILGAIGFYVVTNFVLPSIGSNLFSEFIFMDKYGGLVYANMYTFLSVLIFEILEYPKEILVKIDKDDLFRERKLDLYNIRKLIKENKSNLLGVDALWGMGKTSLINHLIKEENNNYRFIVIDVLSLNLDNTIDLLIKKINFFLLKDGIRNFSASRLLAILQNKYKPLYNVLLDDDDSYYDIFESFKVGISRLRKPIIVILDDVDRINQVDHLKKLFFISEKLSNSSNSNLKFLMLYNSEKLIEQGFSEIYLQKYIPNKVRLTDITFYSILNTLIVQDIGANSFINKNRFLIEKILSRIHNRLNLLNTEEINAYFRDYHNIRTIKFFLEELESVSLTMPDSMQNQVILKETLIIACYIKHFIPEIYNSLNTNLSLLDNLKIEVDNNIVLPQGFKHKFHCGLAKYSDISLKFNRLNFMKMLVYFLLNIPEDLDSNIQSWYKYKRLETALYHYIMFGLDYQINYEQIASGLRDILKSPTWKIDAYNIFKLHFWGKDTLQVSYFYNIEPWMVYLDTYKILIYTWTKEEANLHYIKLIREYFTSKYPGISLNGDAVEFFVSLLDSIGLHKFSAVLNCYLILAFKYFYKQKSSLNEHDLLKIKRSFLKVIFDLGYTKDSYNKKNVHILNENQRLDLCITDAIEVIKMEIQFIHDNIDTFSNLKYYTYQYKLIRVTLKLLMRLKFNDALQQHKKINDVVGLPNYTDKQFNSDIRRNLYTPTDLRRELDHRIAYNKQKERNIYDNRRN</sequence>
<dbReference type="InterPro" id="IPR027417">
    <property type="entry name" value="P-loop_NTPase"/>
</dbReference>
<feature type="domain" description="KAP NTPase" evidence="2">
    <location>
        <begin position="138"/>
        <end position="302"/>
    </location>
</feature>
<proteinExistence type="predicted"/>
<keyword evidence="4" id="KW-1185">Reference proteome</keyword>
<dbReference type="SUPFAM" id="SSF52540">
    <property type="entry name" value="P-loop containing nucleoside triphosphate hydrolases"/>
    <property type="match status" value="1"/>
</dbReference>
<dbReference type="Gene3D" id="3.40.50.300">
    <property type="entry name" value="P-loop containing nucleotide triphosphate hydrolases"/>
    <property type="match status" value="1"/>
</dbReference>
<dbReference type="Pfam" id="PF07693">
    <property type="entry name" value="KAP_NTPase"/>
    <property type="match status" value="1"/>
</dbReference>
<feature type="transmembrane region" description="Helical" evidence="1">
    <location>
        <begin position="33"/>
        <end position="51"/>
    </location>
</feature>
<reference evidence="3 4" key="1">
    <citation type="submission" date="2020-08" db="EMBL/GenBank/DDBJ databases">
        <authorList>
            <person name="Liu C."/>
            <person name="Sun Q."/>
        </authorList>
    </citation>
    <scope>NUCLEOTIDE SEQUENCE [LARGE SCALE GENOMIC DNA]</scope>
    <source>
        <strain evidence="3 4">NSJ-78</strain>
    </source>
</reference>
<accession>A0ABR7JXB1</accession>
<keyword evidence="3" id="KW-0067">ATP-binding</keyword>
<dbReference type="InterPro" id="IPR011646">
    <property type="entry name" value="KAP_P-loop"/>
</dbReference>
<evidence type="ECO:0000313" key="3">
    <source>
        <dbReference type="EMBL" id="MBC6001337.1"/>
    </source>
</evidence>
<dbReference type="RefSeq" id="WP_133300041.1">
    <property type="nucleotide sequence ID" value="NZ_JACRWI010000003.1"/>
</dbReference>
<keyword evidence="1" id="KW-0472">Membrane</keyword>
<organism evidence="3 4">
    <name type="scientific">Veillonella hominis</name>
    <dbReference type="NCBI Taxonomy" id="2764330"/>
    <lineage>
        <taxon>Bacteria</taxon>
        <taxon>Bacillati</taxon>
        <taxon>Bacillota</taxon>
        <taxon>Negativicutes</taxon>
        <taxon>Veillonellales</taxon>
        <taxon>Veillonellaceae</taxon>
        <taxon>Veillonella</taxon>
    </lineage>
</organism>
<evidence type="ECO:0000313" key="4">
    <source>
        <dbReference type="Proteomes" id="UP000640363"/>
    </source>
</evidence>
<keyword evidence="1" id="KW-0812">Transmembrane</keyword>
<feature type="transmembrane region" description="Helical" evidence="1">
    <location>
        <begin position="58"/>
        <end position="75"/>
    </location>
</feature>